<gene>
    <name evidence="2" type="ORF">AYI69_g8612</name>
</gene>
<reference evidence="3" key="1">
    <citation type="submission" date="2017-01" db="EMBL/GenBank/DDBJ databases">
        <authorList>
            <person name="Wang Y."/>
            <person name="White M."/>
            <person name="Kvist S."/>
            <person name="Moncalvo J.-M."/>
        </authorList>
    </citation>
    <scope>NUCLEOTIDE SEQUENCE [LARGE SCALE GENOMIC DNA]</scope>
    <source>
        <strain evidence="3">ID-206-W2</strain>
    </source>
</reference>
<dbReference type="EMBL" id="LSSM01004656">
    <property type="protein sequence ID" value="OMJ14421.1"/>
    <property type="molecule type" value="Genomic_DNA"/>
</dbReference>
<feature type="transmembrane region" description="Helical" evidence="1">
    <location>
        <begin position="20"/>
        <end position="42"/>
    </location>
</feature>
<comment type="caution">
    <text evidence="2">The sequence shown here is derived from an EMBL/GenBank/DDBJ whole genome shotgun (WGS) entry which is preliminary data.</text>
</comment>
<organism evidence="2 3">
    <name type="scientific">Smittium culicis</name>
    <dbReference type="NCBI Taxonomy" id="133412"/>
    <lineage>
        <taxon>Eukaryota</taxon>
        <taxon>Fungi</taxon>
        <taxon>Fungi incertae sedis</taxon>
        <taxon>Zoopagomycota</taxon>
        <taxon>Kickxellomycotina</taxon>
        <taxon>Harpellomycetes</taxon>
        <taxon>Harpellales</taxon>
        <taxon>Legeriomycetaceae</taxon>
        <taxon>Smittium</taxon>
    </lineage>
</organism>
<keyword evidence="1" id="KW-1133">Transmembrane helix</keyword>
<sequence>MSYRIAFWLGDRILGFSTTPIILSGSMAAFIIFDSTFGAVVSPNSSGRNSHRTLLRLLRSHTFNFEAFFYYEIVYMRRV</sequence>
<keyword evidence="1" id="KW-0812">Transmembrane</keyword>
<keyword evidence="1" id="KW-0472">Membrane</keyword>
<dbReference type="AlphaFoldDB" id="A0A1R1XIF2"/>
<evidence type="ECO:0000313" key="2">
    <source>
        <dbReference type="EMBL" id="OMJ14421.1"/>
    </source>
</evidence>
<evidence type="ECO:0000313" key="3">
    <source>
        <dbReference type="Proteomes" id="UP000187429"/>
    </source>
</evidence>
<keyword evidence="3" id="KW-1185">Reference proteome</keyword>
<accession>A0A1R1XIF2</accession>
<dbReference type="Proteomes" id="UP000187429">
    <property type="component" value="Unassembled WGS sequence"/>
</dbReference>
<evidence type="ECO:0000256" key="1">
    <source>
        <dbReference type="SAM" id="Phobius"/>
    </source>
</evidence>
<name>A0A1R1XIF2_9FUNG</name>
<proteinExistence type="predicted"/>
<protein>
    <submittedName>
        <fullName evidence="2">Uncharacterized protein</fullName>
    </submittedName>
</protein>